<sequence>MKKNKKIIFIIWGLFISVSFIGLLILLLLFLQPKQSPQSFNQPVEAKPIQSSSQQEQETYNAILKKIESEVESLTTEKNIIYQPDDKTISYIQILDSKTKKLIKARFYKQDGKTLNYITEYDSITGDEIKTTYYNQDGTVKEVINH</sequence>
<dbReference type="RefSeq" id="WP_015060424.1">
    <property type="nucleotide sequence ID" value="NC_019247.1"/>
</dbReference>
<name>F2X4W7_9MOLU</name>
<organism evidence="3">
    <name type="scientific">Periwinkle leaf yellowing phytoplasma</name>
    <dbReference type="NCBI Taxonomy" id="619518"/>
    <lineage>
        <taxon>Bacteria</taxon>
        <taxon>Bacillati</taxon>
        <taxon>Mycoplasmatota</taxon>
        <taxon>Mollicutes</taxon>
        <taxon>Acholeplasmatales</taxon>
        <taxon>Acholeplasmataceae</taxon>
        <taxon>Candidatus Phytoplasma</taxon>
        <taxon>16SrI (Aster yellows group)</taxon>
    </lineage>
</organism>
<dbReference type="Pfam" id="PF11178">
    <property type="entry name" value="DUF2963"/>
    <property type="match status" value="2"/>
</dbReference>
<feature type="domain" description="DUF2963" evidence="2">
    <location>
        <begin position="78"/>
        <end position="105"/>
    </location>
</feature>
<keyword evidence="1" id="KW-0812">Transmembrane</keyword>
<accession>F2X4W7</accession>
<dbReference type="AlphaFoldDB" id="F2X4W7"/>
<dbReference type="InterPro" id="IPR021348">
    <property type="entry name" value="DUF2963"/>
</dbReference>
<protein>
    <recommendedName>
        <fullName evidence="2">DUF2963 domain-containing protein</fullName>
    </recommendedName>
</protein>
<evidence type="ECO:0000256" key="1">
    <source>
        <dbReference type="SAM" id="Phobius"/>
    </source>
</evidence>
<keyword evidence="1" id="KW-1133">Transmembrane helix</keyword>
<geneLocation type="plasmid" evidence="3">
    <name>p09PLY-2</name>
</geneLocation>
<reference evidence="3" key="1">
    <citation type="submission" date="2010-09" db="EMBL/GenBank/DDBJ databases">
        <title>Cloning and Analysis of Plasmids of Periwinkle Leaf Yellowing Phytoplasma.</title>
        <authorList>
            <person name="Chen L.L."/>
            <person name="Lin C.P."/>
        </authorList>
    </citation>
    <scope>NUCLEOTIDE SEQUENCE</scope>
    <source>
        <strain evidence="3">09PLY</strain>
        <plasmid evidence="3">p09PLY-2</plasmid>
    </source>
</reference>
<dbReference type="EMBL" id="HQ332531">
    <property type="protein sequence ID" value="AEA36722.1"/>
    <property type="molecule type" value="Genomic_DNA"/>
</dbReference>
<feature type="domain" description="DUF2963" evidence="2">
    <location>
        <begin position="108"/>
        <end position="144"/>
    </location>
</feature>
<feature type="transmembrane region" description="Helical" evidence="1">
    <location>
        <begin position="7"/>
        <end position="31"/>
    </location>
</feature>
<keyword evidence="3" id="KW-0614">Plasmid</keyword>
<evidence type="ECO:0000259" key="2">
    <source>
        <dbReference type="Pfam" id="PF11178"/>
    </source>
</evidence>
<proteinExistence type="predicted"/>
<evidence type="ECO:0000313" key="3">
    <source>
        <dbReference type="EMBL" id="AEA36722.1"/>
    </source>
</evidence>
<keyword evidence="1" id="KW-0472">Membrane</keyword>